<dbReference type="InterPro" id="IPR036524">
    <property type="entry name" value="Frataxin/CyaY_sf"/>
</dbReference>
<dbReference type="SMART" id="SM01219">
    <property type="entry name" value="Frataxin_Cyay"/>
    <property type="match status" value="1"/>
</dbReference>
<evidence type="ECO:0000256" key="4">
    <source>
        <dbReference type="HAMAP-Rule" id="MF_00142"/>
    </source>
</evidence>
<gene>
    <name evidence="4 5" type="primary">cyaY</name>
    <name evidence="5" type="ORF">QEZ41_05715</name>
</gene>
<comment type="caution">
    <text evidence="5">The sequence shown here is derived from an EMBL/GenBank/DDBJ whole genome shotgun (WGS) entry which is preliminary data.</text>
</comment>
<protein>
    <recommendedName>
        <fullName evidence="4">Iron-sulfur cluster assembly protein CyaY</fullName>
    </recommendedName>
</protein>
<dbReference type="Gene3D" id="3.30.920.10">
    <property type="entry name" value="Frataxin/CyaY"/>
    <property type="match status" value="1"/>
</dbReference>
<evidence type="ECO:0000313" key="6">
    <source>
        <dbReference type="Proteomes" id="UP001241056"/>
    </source>
</evidence>
<keyword evidence="6" id="KW-1185">Reference proteome</keyword>
<dbReference type="PANTHER" id="PTHR16821:SF2">
    <property type="entry name" value="FRATAXIN, MITOCHONDRIAL"/>
    <property type="match status" value="1"/>
</dbReference>
<dbReference type="InterPro" id="IPR002908">
    <property type="entry name" value="Frataxin/CyaY"/>
</dbReference>
<dbReference type="PANTHER" id="PTHR16821">
    <property type="entry name" value="FRATAXIN"/>
    <property type="match status" value="1"/>
</dbReference>
<dbReference type="Pfam" id="PF01491">
    <property type="entry name" value="Frataxin_Cyay"/>
    <property type="match status" value="1"/>
</dbReference>
<dbReference type="NCBIfam" id="TIGR03421">
    <property type="entry name" value="FeS_CyaY"/>
    <property type="match status" value="1"/>
</dbReference>
<comment type="similarity">
    <text evidence="1 4">Belongs to the frataxin family.</text>
</comment>
<dbReference type="Proteomes" id="UP001241056">
    <property type="component" value="Unassembled WGS sequence"/>
</dbReference>
<sequence>MSLNSSQFHDLIDTLQEQLEDLFDESELDLDIENQGGILTIIFTNGSQLIFSRQEPLKQLWLAARSGGFHFDYLHTEQRWYCATEQLYLDAMLNKIFAEQAEVALDFPPL</sequence>
<evidence type="ECO:0000256" key="3">
    <source>
        <dbReference type="ARBA" id="ARBA00023004"/>
    </source>
</evidence>
<evidence type="ECO:0000313" key="5">
    <source>
        <dbReference type="EMBL" id="MDM7857774.1"/>
    </source>
</evidence>
<proteinExistence type="inferred from homology"/>
<reference evidence="5 6" key="1">
    <citation type="submission" date="2023-06" db="EMBL/GenBank/DDBJ databases">
        <title>Thiopseudomonas sp. CY1220 draft genome sequence.</title>
        <authorList>
            <person name="Zhao G."/>
            <person name="An M."/>
        </authorList>
    </citation>
    <scope>NUCLEOTIDE SEQUENCE [LARGE SCALE GENOMIC DNA]</scope>
    <source>
        <strain evidence="5 6">CY1220</strain>
    </source>
</reference>
<dbReference type="HAMAP" id="MF_00142">
    <property type="entry name" value="CyaY"/>
    <property type="match status" value="1"/>
</dbReference>
<name>A0ABT7SQI7_9GAMM</name>
<dbReference type="InterPro" id="IPR047584">
    <property type="entry name" value="CyaY"/>
</dbReference>
<dbReference type="PROSITE" id="PS01344">
    <property type="entry name" value="FRATAXIN_1"/>
    <property type="match status" value="1"/>
</dbReference>
<dbReference type="PROSITE" id="PS50810">
    <property type="entry name" value="FRATAXIN_2"/>
    <property type="match status" value="1"/>
</dbReference>
<dbReference type="EMBL" id="JAUCDY010000005">
    <property type="protein sequence ID" value="MDM7857774.1"/>
    <property type="molecule type" value="Genomic_DNA"/>
</dbReference>
<dbReference type="InterPro" id="IPR020895">
    <property type="entry name" value="Frataxin_CS"/>
</dbReference>
<comment type="function">
    <text evidence="4">Involved in iron-sulfur (Fe-S) cluster assembly. May act as a regulator of Fe-S biogenesis.</text>
</comment>
<organism evidence="5 6">
    <name type="scientific">Thiopseudomonas acetoxidans</name>
    <dbReference type="NCBI Taxonomy" id="3041622"/>
    <lineage>
        <taxon>Bacteria</taxon>
        <taxon>Pseudomonadati</taxon>
        <taxon>Pseudomonadota</taxon>
        <taxon>Gammaproteobacteria</taxon>
        <taxon>Pseudomonadales</taxon>
        <taxon>Pseudomonadaceae</taxon>
        <taxon>Thiopseudomonas</taxon>
    </lineage>
</organism>
<keyword evidence="3 4" id="KW-0408">Iron</keyword>
<accession>A0ABT7SQI7</accession>
<keyword evidence="2 4" id="KW-0479">Metal-binding</keyword>
<dbReference type="SUPFAM" id="SSF55387">
    <property type="entry name" value="Frataxin/Nqo15-like"/>
    <property type="match status" value="1"/>
</dbReference>
<dbReference type="RefSeq" id="WP_289410435.1">
    <property type="nucleotide sequence ID" value="NZ_JAUCDY010000005.1"/>
</dbReference>
<evidence type="ECO:0000256" key="1">
    <source>
        <dbReference type="ARBA" id="ARBA00008183"/>
    </source>
</evidence>
<evidence type="ECO:0000256" key="2">
    <source>
        <dbReference type="ARBA" id="ARBA00022723"/>
    </source>
</evidence>